<evidence type="ECO:0000313" key="2">
    <source>
        <dbReference type="EMBL" id="KAH9318386.1"/>
    </source>
</evidence>
<reference evidence="2 3" key="1">
    <citation type="journal article" date="2021" name="Nat. Plants">
        <title>The Taxus genome provides insights into paclitaxel biosynthesis.</title>
        <authorList>
            <person name="Xiong X."/>
            <person name="Gou J."/>
            <person name="Liao Q."/>
            <person name="Li Y."/>
            <person name="Zhou Q."/>
            <person name="Bi G."/>
            <person name="Li C."/>
            <person name="Du R."/>
            <person name="Wang X."/>
            <person name="Sun T."/>
            <person name="Guo L."/>
            <person name="Liang H."/>
            <person name="Lu P."/>
            <person name="Wu Y."/>
            <person name="Zhang Z."/>
            <person name="Ro D.K."/>
            <person name="Shang Y."/>
            <person name="Huang S."/>
            <person name="Yan J."/>
        </authorList>
    </citation>
    <scope>NUCLEOTIDE SEQUENCE [LARGE SCALE GENOMIC DNA]</scope>
    <source>
        <strain evidence="2">Ta-2019</strain>
    </source>
</reference>
<dbReference type="Proteomes" id="UP000824469">
    <property type="component" value="Unassembled WGS sequence"/>
</dbReference>
<evidence type="ECO:0000313" key="1">
    <source>
        <dbReference type="EMBL" id="KAH9318385.1"/>
    </source>
</evidence>
<dbReference type="EMBL" id="JAHRHJ020000004">
    <property type="protein sequence ID" value="KAH9318385.1"/>
    <property type="molecule type" value="Genomic_DNA"/>
</dbReference>
<evidence type="ECO:0000313" key="3">
    <source>
        <dbReference type="Proteomes" id="UP000824469"/>
    </source>
</evidence>
<accession>A0AA38G7F6</accession>
<sequence>TGPEVTFDIESINNLLACRDFIGSLIEAGKDYSKVPEKLIDERETCEAI</sequence>
<dbReference type="EMBL" id="JAHRHJ020000004">
    <property type="protein sequence ID" value="KAH9318386.1"/>
    <property type="molecule type" value="Genomic_DNA"/>
</dbReference>
<name>A0AA38G7F6_TAXCH</name>
<protein>
    <submittedName>
        <fullName evidence="2">Uncharacterized protein</fullName>
    </submittedName>
</protein>
<feature type="non-terminal residue" evidence="2">
    <location>
        <position position="1"/>
    </location>
</feature>
<organism evidence="2 3">
    <name type="scientific">Taxus chinensis</name>
    <name type="common">Chinese yew</name>
    <name type="synonym">Taxus wallichiana var. chinensis</name>
    <dbReference type="NCBI Taxonomy" id="29808"/>
    <lineage>
        <taxon>Eukaryota</taxon>
        <taxon>Viridiplantae</taxon>
        <taxon>Streptophyta</taxon>
        <taxon>Embryophyta</taxon>
        <taxon>Tracheophyta</taxon>
        <taxon>Spermatophyta</taxon>
        <taxon>Pinopsida</taxon>
        <taxon>Pinidae</taxon>
        <taxon>Conifers II</taxon>
        <taxon>Cupressales</taxon>
        <taxon>Taxaceae</taxon>
        <taxon>Taxus</taxon>
    </lineage>
</organism>
<proteinExistence type="predicted"/>
<comment type="caution">
    <text evidence="2">The sequence shown here is derived from an EMBL/GenBank/DDBJ whole genome shotgun (WGS) entry which is preliminary data.</text>
</comment>
<dbReference type="AlphaFoldDB" id="A0AA38G7F6"/>
<feature type="non-terminal residue" evidence="2">
    <location>
        <position position="49"/>
    </location>
</feature>
<keyword evidence="3" id="KW-1185">Reference proteome</keyword>
<gene>
    <name evidence="1" type="ORF">KI387_020154</name>
    <name evidence="2" type="ORF">KI387_020155</name>
</gene>